<dbReference type="PANTHER" id="PTHR46302">
    <property type="entry name" value="DOUBLECORTIN DOMAIN-CONTAINING PROTEIN 1"/>
    <property type="match status" value="1"/>
</dbReference>
<feature type="non-terminal residue" evidence="2">
    <location>
        <position position="1"/>
    </location>
</feature>
<proteinExistence type="evidence at transcript level"/>
<dbReference type="InterPro" id="IPR036572">
    <property type="entry name" value="Doublecortin_dom_sf"/>
</dbReference>
<dbReference type="Gene3D" id="2.160.20.80">
    <property type="entry name" value="E3 ubiquitin-protein ligase SopA"/>
    <property type="match status" value="1"/>
</dbReference>
<dbReference type="CDD" id="cd17158">
    <property type="entry name" value="DCX3_DCDC5"/>
    <property type="match status" value="1"/>
</dbReference>
<feature type="domain" description="DCDC1 second doublecortin-like" evidence="1">
    <location>
        <begin position="603"/>
        <end position="709"/>
    </location>
</feature>
<evidence type="ECO:0000259" key="1">
    <source>
        <dbReference type="Pfam" id="PF24478"/>
    </source>
</evidence>
<name>T2MAX1_HYDVU</name>
<dbReference type="SUPFAM" id="SSF89837">
    <property type="entry name" value="Doublecortin (DC)"/>
    <property type="match status" value="2"/>
</dbReference>
<dbReference type="OrthoDB" id="9999986at2759"/>
<dbReference type="GO" id="GO:0035556">
    <property type="term" value="P:intracellular signal transduction"/>
    <property type="evidence" value="ECO:0007669"/>
    <property type="project" value="InterPro"/>
</dbReference>
<reference evidence="2" key="1">
    <citation type="journal article" date="2013" name="Genome Biol. Evol.">
        <title>Punctuated emergences of genetic and phenotypic innovations in eumetazoan, bilaterian, euteleostome, and hominidae ancestors.</title>
        <authorList>
            <person name="Wenger Y."/>
            <person name="Galliot B."/>
        </authorList>
    </citation>
    <scope>NUCLEOTIDE SEQUENCE</scope>
    <source>
        <tissue evidence="2">Whole animals</tissue>
    </source>
</reference>
<organism evidence="2">
    <name type="scientific">Hydra vulgaris</name>
    <name type="common">Hydra</name>
    <name type="synonym">Hydra attenuata</name>
    <dbReference type="NCBI Taxonomy" id="6087"/>
    <lineage>
        <taxon>Eukaryota</taxon>
        <taxon>Metazoa</taxon>
        <taxon>Cnidaria</taxon>
        <taxon>Hydrozoa</taxon>
        <taxon>Hydroidolina</taxon>
        <taxon>Anthoathecata</taxon>
        <taxon>Aplanulata</taxon>
        <taxon>Hydridae</taxon>
        <taxon>Hydra</taxon>
    </lineage>
</organism>
<dbReference type="Gene3D" id="3.10.20.230">
    <property type="entry name" value="Doublecortin domain"/>
    <property type="match status" value="1"/>
</dbReference>
<dbReference type="SUPFAM" id="SSF141571">
    <property type="entry name" value="Pentapeptide repeat-like"/>
    <property type="match status" value="2"/>
</dbReference>
<dbReference type="AlphaFoldDB" id="T2MAX1"/>
<feature type="domain" description="DCDC1 second doublecortin-like" evidence="1">
    <location>
        <begin position="811"/>
        <end position="873"/>
    </location>
</feature>
<dbReference type="EMBL" id="HAAD01003047">
    <property type="protein sequence ID" value="CDG69279.1"/>
    <property type="molecule type" value="mRNA"/>
</dbReference>
<dbReference type="GO" id="GO:1902412">
    <property type="term" value="P:regulation of mitotic cytokinesis"/>
    <property type="evidence" value="ECO:0007669"/>
    <property type="project" value="InterPro"/>
</dbReference>
<accession>T2MAX1</accession>
<evidence type="ECO:0000313" key="2">
    <source>
        <dbReference type="EMBL" id="CDG69279.1"/>
    </source>
</evidence>
<dbReference type="GO" id="GO:0008017">
    <property type="term" value="F:microtubule binding"/>
    <property type="evidence" value="ECO:0007669"/>
    <property type="project" value="InterPro"/>
</dbReference>
<dbReference type="InterPro" id="IPR056415">
    <property type="entry name" value="DCX2_DCDC1"/>
</dbReference>
<dbReference type="PANTHER" id="PTHR46302:SF3">
    <property type="entry name" value="DOUBLECORTIN DOMAIN-CONTAINING PROTEIN 1"/>
    <property type="match status" value="1"/>
</dbReference>
<dbReference type="GO" id="GO:0030496">
    <property type="term" value="C:midbody"/>
    <property type="evidence" value="ECO:0007669"/>
    <property type="project" value="TreeGrafter"/>
</dbReference>
<dbReference type="InterPro" id="IPR043188">
    <property type="entry name" value="DCDC1"/>
</dbReference>
<gene>
    <name evidence="2" type="primary">DCDC5</name>
</gene>
<protein>
    <submittedName>
        <fullName evidence="2">Doublecortin domain-containing protein 5</fullName>
    </submittedName>
</protein>
<sequence length="932" mass="105757">MTTQKADNCIHRYAKAHPFASVSEISSEIFSTGVAPSVVTIRRRLCKHKPVKSQLDASQLYASQLYASQLYASQLYASQLYASQLYASQLYASQLYASQLYASQLYACQLYACQLYACQLYASQLYACQLYVKSIICNQLYASQLYASQLYASQLYASQLYASQLYASQLYACQLYACQLYACQLYASQLYACQLYVKSIICNQLYASQLYACQLYACQLYASQLYACQLYASQLYACQLYVKSIICNQLYACQLYASQLYACQLYASQLYACQLYVKSIICKSIICMSIICKVNYIQLYASQLYASQLYASQLYASQLYASQLYASQLYACQLYASQLYACQLYASQLYACQLYVKSIICKSIICMSIICKVNYMQVNYMHVNYMQTTANEDLVICKRQIDIPTQRWTLEMDGSIHSKANPQLVMAVCMPVVKNDNYKNVFKDARLIVTNKKILVNGNSNQLFKIDEISGFMKAFAADQVNIEVTASNKTGVCTFAVFGENKIIQPQKRDGSIKKILLCESCGIVVRGSKKLEAINGFVEFSCAIGNAKKNKIKIKGSFLCLNNRIDLSPPQLESTLFLCEKLLELRQDAGTCKTVNKVIPSNPAVRILAHKNGCNDDGVLVIGNSIQQLLDQCTSKLNLSQSARLLFLMNGELVTNMNQILKPYYPELTYIKQGFLQILNEENNDIERLDVRIPVDVWVSVGESYIPLQDPEKSERFISTSKQLAKLQMINDLQVKKHKLRHSKARRLLELSSETSIKPVIIKSIEEPPKEIDQSISQLQKHLNDVKLQERNITSDLLKKSNKNLYTMPQALKLFVFLNGEDPNITSVVFARTFQELLSIATTKLNLPSCARRVFSKEGDEIFSMDSLVRNQTICISCGNRFLNQDEKKNLIDLKAKWSRSQKKMFLEETENERGIAENESVKRIKSKKM</sequence>
<dbReference type="Pfam" id="PF24478">
    <property type="entry name" value="DCX2_DCDC1"/>
    <property type="match status" value="2"/>
</dbReference>